<evidence type="ECO:0000256" key="6">
    <source>
        <dbReference type="ARBA" id="ARBA00023180"/>
    </source>
</evidence>
<dbReference type="PANTHER" id="PTHR11532">
    <property type="entry name" value="PROTEASE M14 CARBOXYPEPTIDASE"/>
    <property type="match status" value="1"/>
</dbReference>
<dbReference type="AlphaFoldDB" id="A0A9D1RGQ3"/>
<comment type="similarity">
    <text evidence="2 7">Belongs to the peptidase M14 family.</text>
</comment>
<comment type="cofactor">
    <cofactor evidence="1">
        <name>Zn(2+)</name>
        <dbReference type="ChEBI" id="CHEBI:29105"/>
    </cofactor>
</comment>
<evidence type="ECO:0000313" key="10">
    <source>
        <dbReference type="EMBL" id="HIW87354.1"/>
    </source>
</evidence>
<accession>A0A9D1RGQ3</accession>
<evidence type="ECO:0000256" key="5">
    <source>
        <dbReference type="ARBA" id="ARBA00022833"/>
    </source>
</evidence>
<dbReference type="PROSITE" id="PS52035">
    <property type="entry name" value="PEPTIDASE_M14"/>
    <property type="match status" value="1"/>
</dbReference>
<dbReference type="PROSITE" id="PS00132">
    <property type="entry name" value="CARBOXYPEPT_ZN_1"/>
    <property type="match status" value="1"/>
</dbReference>
<reference evidence="10" key="1">
    <citation type="journal article" date="2021" name="PeerJ">
        <title>Extensive microbial diversity within the chicken gut microbiome revealed by metagenomics and culture.</title>
        <authorList>
            <person name="Gilroy R."/>
            <person name="Ravi A."/>
            <person name="Getino M."/>
            <person name="Pursley I."/>
            <person name="Horton D.L."/>
            <person name="Alikhan N.F."/>
            <person name="Baker D."/>
            <person name="Gharbi K."/>
            <person name="Hall N."/>
            <person name="Watson M."/>
            <person name="Adriaenssens E.M."/>
            <person name="Foster-Nyarko E."/>
            <person name="Jarju S."/>
            <person name="Secka A."/>
            <person name="Antonio M."/>
            <person name="Oren A."/>
            <person name="Chaudhuri R.R."/>
            <person name="La Ragione R."/>
            <person name="Hildebrand F."/>
            <person name="Pallen M.J."/>
        </authorList>
    </citation>
    <scope>NUCLEOTIDE SEQUENCE</scope>
    <source>
        <strain evidence="10">Gambia16-930</strain>
    </source>
</reference>
<dbReference type="PROSITE" id="PS00133">
    <property type="entry name" value="CARBOXYPEPT_ZN_2"/>
    <property type="match status" value="1"/>
</dbReference>
<dbReference type="InterPro" id="IPR000834">
    <property type="entry name" value="Peptidase_M14"/>
</dbReference>
<comment type="caution">
    <text evidence="10">The sequence shown here is derived from an EMBL/GenBank/DDBJ whole genome shotgun (WGS) entry which is preliminary data.</text>
</comment>
<dbReference type="CDD" id="cd18173">
    <property type="entry name" value="M14_CP_bacteria"/>
    <property type="match status" value="1"/>
</dbReference>
<dbReference type="Gene3D" id="2.60.40.1120">
    <property type="entry name" value="Carboxypeptidase-like, regulatory domain"/>
    <property type="match status" value="1"/>
</dbReference>
<dbReference type="SUPFAM" id="SSF53187">
    <property type="entry name" value="Zn-dependent exopeptidases"/>
    <property type="match status" value="1"/>
</dbReference>
<dbReference type="InterPro" id="IPR057247">
    <property type="entry name" value="CARBOXYPEPT_ZN_2"/>
</dbReference>
<evidence type="ECO:0000256" key="4">
    <source>
        <dbReference type="ARBA" id="ARBA00022801"/>
    </source>
</evidence>
<gene>
    <name evidence="10" type="ORF">IAC47_03670</name>
</gene>
<dbReference type="InterPro" id="IPR008969">
    <property type="entry name" value="CarboxyPept-like_regulatory"/>
</dbReference>
<feature type="chain" id="PRO_5039315367" evidence="8">
    <location>
        <begin position="38"/>
        <end position="581"/>
    </location>
</feature>
<dbReference type="PRINTS" id="PR00765">
    <property type="entry name" value="CRBOXYPTASEA"/>
</dbReference>
<dbReference type="EMBL" id="DXGG01000125">
    <property type="protein sequence ID" value="HIW87354.1"/>
    <property type="molecule type" value="Genomic_DNA"/>
</dbReference>
<dbReference type="GO" id="GO:0016485">
    <property type="term" value="P:protein processing"/>
    <property type="evidence" value="ECO:0007669"/>
    <property type="project" value="TreeGrafter"/>
</dbReference>
<keyword evidence="8" id="KW-0732">Signal</keyword>
<dbReference type="Pfam" id="PF00246">
    <property type="entry name" value="Peptidase_M14"/>
    <property type="match status" value="1"/>
</dbReference>
<dbReference type="SUPFAM" id="SSF49464">
    <property type="entry name" value="Carboxypeptidase regulatory domain-like"/>
    <property type="match status" value="1"/>
</dbReference>
<evidence type="ECO:0000313" key="11">
    <source>
        <dbReference type="Proteomes" id="UP000824267"/>
    </source>
</evidence>
<organism evidence="10 11">
    <name type="scientific">Candidatus Onthomorpha intestinigallinarum</name>
    <dbReference type="NCBI Taxonomy" id="2840880"/>
    <lineage>
        <taxon>Bacteria</taxon>
        <taxon>Pseudomonadati</taxon>
        <taxon>Bacteroidota</taxon>
        <taxon>Bacteroidia</taxon>
        <taxon>Bacteroidales</taxon>
        <taxon>Candidatus Onthomorpha</taxon>
    </lineage>
</organism>
<name>A0A9D1RGQ3_9BACT</name>
<evidence type="ECO:0000256" key="8">
    <source>
        <dbReference type="SAM" id="SignalP"/>
    </source>
</evidence>
<evidence type="ECO:0000256" key="7">
    <source>
        <dbReference type="PROSITE-ProRule" id="PRU01379"/>
    </source>
</evidence>
<keyword evidence="5" id="KW-0862">Zinc</keyword>
<reference evidence="10" key="2">
    <citation type="submission" date="2021-04" db="EMBL/GenBank/DDBJ databases">
        <authorList>
            <person name="Gilroy R."/>
        </authorList>
    </citation>
    <scope>NUCLEOTIDE SEQUENCE</scope>
    <source>
        <strain evidence="10">Gambia16-930</strain>
    </source>
</reference>
<sequence>YKEYRFQFLSLPLLKIRFMRKLACLFCCMLGFVLSFAQTTTRDKVNAVLQKKGEAKLLIKAQKEDLELLARTVSLDYRHGEEYLAYVNEKQFERFCETGLDYRLFEDNGSKTVLMAETTDEMLSWNRYPVYGIYVEMMQDFARQYGTLCRLDTIGFSTDDRLILALACGSDVHSDQGKPKFFYSSSIHGDELLGMIMLLRLADHLLGSYQTDASARRILDNIDLFICPLANPDGAYGWNENSITGARRYNANYVDLNRNFPDPVYGAHSDNEEYQDETLAFMDYAKKNRFDVSINIHGGAEVCNYPWDCWPTDERIHPDREWFRKICSSFIDSVRIHAPSAYFTGINPEGMTDGSDWYNVFGGRQDYHNWFLRCRELTLEISNTKTPSSDMLTTYWDYLKGGLVSFMESTLEGVNGTVTSAESNQAIDSADVEVTELDNYNLNVITKADGYYYRGLPAGEYTLKINAEGYRDTLIQITVPYNELLRLDIKLQPSDVGIKDTRIAERDVKIYPNPCSKSLCIEAENGIAFEILDMNSRTVHKGRLDNGTHTVDVSFLPSGYYIMKLYGRENGMECSKSFVKR</sequence>
<keyword evidence="6" id="KW-0325">Glycoprotein</keyword>
<dbReference type="Gene3D" id="3.40.630.10">
    <property type="entry name" value="Zn peptidases"/>
    <property type="match status" value="1"/>
</dbReference>
<feature type="signal peptide" evidence="8">
    <location>
        <begin position="1"/>
        <end position="37"/>
    </location>
</feature>
<dbReference type="GO" id="GO:0004181">
    <property type="term" value="F:metallocarboxypeptidase activity"/>
    <property type="evidence" value="ECO:0007669"/>
    <property type="project" value="InterPro"/>
</dbReference>
<feature type="active site" description="Proton donor/acceptor" evidence="7">
    <location>
        <position position="380"/>
    </location>
</feature>
<dbReference type="Pfam" id="PF13620">
    <property type="entry name" value="CarboxypepD_reg"/>
    <property type="match status" value="1"/>
</dbReference>
<keyword evidence="4" id="KW-0378">Hydrolase</keyword>
<evidence type="ECO:0000256" key="1">
    <source>
        <dbReference type="ARBA" id="ARBA00001947"/>
    </source>
</evidence>
<dbReference type="SMART" id="SM00631">
    <property type="entry name" value="Zn_pept"/>
    <property type="match status" value="1"/>
</dbReference>
<evidence type="ECO:0000256" key="2">
    <source>
        <dbReference type="ARBA" id="ARBA00005988"/>
    </source>
</evidence>
<dbReference type="InterPro" id="IPR050753">
    <property type="entry name" value="Peptidase_M14_domain"/>
</dbReference>
<dbReference type="GO" id="GO:0008270">
    <property type="term" value="F:zinc ion binding"/>
    <property type="evidence" value="ECO:0007669"/>
    <property type="project" value="InterPro"/>
</dbReference>
<feature type="non-terminal residue" evidence="10">
    <location>
        <position position="1"/>
    </location>
</feature>
<keyword evidence="10" id="KW-0645">Protease</keyword>
<evidence type="ECO:0000259" key="9">
    <source>
        <dbReference type="PROSITE" id="PS52035"/>
    </source>
</evidence>
<dbReference type="PANTHER" id="PTHR11532:SF73">
    <property type="entry name" value="CARBOXYPEPTIDASE D"/>
    <property type="match status" value="1"/>
</dbReference>
<protein>
    <submittedName>
        <fullName evidence="10">Carboxypeptidase regulatory-like domain-containing protein</fullName>
    </submittedName>
</protein>
<proteinExistence type="inferred from homology"/>
<feature type="domain" description="Peptidase M14" evidence="9">
    <location>
        <begin position="127"/>
        <end position="410"/>
    </location>
</feature>
<dbReference type="GO" id="GO:0005615">
    <property type="term" value="C:extracellular space"/>
    <property type="evidence" value="ECO:0007669"/>
    <property type="project" value="TreeGrafter"/>
</dbReference>
<keyword evidence="3" id="KW-0479">Metal-binding</keyword>
<dbReference type="Pfam" id="PF18962">
    <property type="entry name" value="Por_Secre_tail"/>
    <property type="match status" value="1"/>
</dbReference>
<evidence type="ECO:0000256" key="3">
    <source>
        <dbReference type="ARBA" id="ARBA00022723"/>
    </source>
</evidence>
<keyword evidence="10" id="KW-0121">Carboxypeptidase</keyword>
<dbReference type="GO" id="GO:0006518">
    <property type="term" value="P:peptide metabolic process"/>
    <property type="evidence" value="ECO:0007669"/>
    <property type="project" value="TreeGrafter"/>
</dbReference>
<dbReference type="Proteomes" id="UP000824267">
    <property type="component" value="Unassembled WGS sequence"/>
</dbReference>
<dbReference type="InterPro" id="IPR026444">
    <property type="entry name" value="Secre_tail"/>
</dbReference>
<dbReference type="InterPro" id="IPR057246">
    <property type="entry name" value="CARBOXYPEPT_ZN_1"/>
</dbReference>
<dbReference type="NCBIfam" id="TIGR04183">
    <property type="entry name" value="Por_Secre_tail"/>
    <property type="match status" value="1"/>
</dbReference>